<keyword evidence="2" id="KW-0472">Membrane</keyword>
<keyword evidence="4" id="KW-1185">Reference proteome</keyword>
<name>A0ABN9R1R8_9DINO</name>
<keyword evidence="2" id="KW-0812">Transmembrane</keyword>
<feature type="transmembrane region" description="Helical" evidence="2">
    <location>
        <begin position="32"/>
        <end position="52"/>
    </location>
</feature>
<organism evidence="3 4">
    <name type="scientific">Prorocentrum cordatum</name>
    <dbReference type="NCBI Taxonomy" id="2364126"/>
    <lineage>
        <taxon>Eukaryota</taxon>
        <taxon>Sar</taxon>
        <taxon>Alveolata</taxon>
        <taxon>Dinophyceae</taxon>
        <taxon>Prorocentrales</taxon>
        <taxon>Prorocentraceae</taxon>
        <taxon>Prorocentrum</taxon>
    </lineage>
</organism>
<evidence type="ECO:0000256" key="2">
    <source>
        <dbReference type="SAM" id="Phobius"/>
    </source>
</evidence>
<evidence type="ECO:0000313" key="4">
    <source>
        <dbReference type="Proteomes" id="UP001189429"/>
    </source>
</evidence>
<evidence type="ECO:0000313" key="3">
    <source>
        <dbReference type="EMBL" id="CAK0812672.1"/>
    </source>
</evidence>
<evidence type="ECO:0000256" key="1">
    <source>
        <dbReference type="SAM" id="MobiDB-lite"/>
    </source>
</evidence>
<keyword evidence="2" id="KW-1133">Transmembrane helix</keyword>
<dbReference type="Proteomes" id="UP001189429">
    <property type="component" value="Unassembled WGS sequence"/>
</dbReference>
<feature type="transmembrane region" description="Helical" evidence="2">
    <location>
        <begin position="7"/>
        <end position="26"/>
    </location>
</feature>
<dbReference type="EMBL" id="CAUYUJ010005213">
    <property type="protein sequence ID" value="CAK0812672.1"/>
    <property type="molecule type" value="Genomic_DNA"/>
</dbReference>
<proteinExistence type="predicted"/>
<feature type="region of interest" description="Disordered" evidence="1">
    <location>
        <begin position="65"/>
        <end position="130"/>
    </location>
</feature>
<feature type="compositionally biased region" description="Basic residues" evidence="1">
    <location>
        <begin position="101"/>
        <end position="111"/>
    </location>
</feature>
<protein>
    <recommendedName>
        <fullName evidence="5">Transmembrane protein 138</fullName>
    </recommendedName>
</protein>
<feature type="compositionally biased region" description="Low complexity" evidence="1">
    <location>
        <begin position="112"/>
        <end position="123"/>
    </location>
</feature>
<gene>
    <name evidence="3" type="ORF">PCOR1329_LOCUS16917</name>
</gene>
<evidence type="ECO:0008006" key="5">
    <source>
        <dbReference type="Google" id="ProtNLM"/>
    </source>
</evidence>
<sequence length="130" mass="14019">MYGLQCLLPFLMINVLNTIFDLFSLYKMSIMPYGFFLLASVVAEGGAAYFAYSAFKVCRDMQPSQGTEMEGGMGGGSGYVQARRGGGGRSTPSAAVPSRSRMTRRRNRRRASSSSPAPGTASAADRHERS</sequence>
<feature type="compositionally biased region" description="Gly residues" evidence="1">
    <location>
        <begin position="69"/>
        <end position="89"/>
    </location>
</feature>
<accession>A0ABN9R1R8</accession>
<comment type="caution">
    <text evidence="3">The sequence shown here is derived from an EMBL/GenBank/DDBJ whole genome shotgun (WGS) entry which is preliminary data.</text>
</comment>
<reference evidence="3" key="1">
    <citation type="submission" date="2023-10" db="EMBL/GenBank/DDBJ databases">
        <authorList>
            <person name="Chen Y."/>
            <person name="Shah S."/>
            <person name="Dougan E. K."/>
            <person name="Thang M."/>
            <person name="Chan C."/>
        </authorList>
    </citation>
    <scope>NUCLEOTIDE SEQUENCE [LARGE SCALE GENOMIC DNA]</scope>
</reference>